<dbReference type="SUPFAM" id="SSF51338">
    <property type="entry name" value="Composite domain of metallo-dependent hydrolases"/>
    <property type="match status" value="2"/>
</dbReference>
<dbReference type="Gene3D" id="2.30.40.10">
    <property type="entry name" value="Urease, subunit C, domain 1"/>
    <property type="match status" value="1"/>
</dbReference>
<protein>
    <submittedName>
        <fullName evidence="4">Cytosine deaminase</fullName>
    </submittedName>
</protein>
<reference evidence="4" key="2">
    <citation type="submission" date="2020-09" db="EMBL/GenBank/DDBJ databases">
        <authorList>
            <person name="Sun Q."/>
            <person name="Zhou Y."/>
        </authorList>
    </citation>
    <scope>NUCLEOTIDE SEQUENCE</scope>
    <source>
        <strain evidence="4">CGMCC 1.15360</strain>
    </source>
</reference>
<dbReference type="NCBIfam" id="NF006056">
    <property type="entry name" value="PRK08204.1"/>
    <property type="match status" value="1"/>
</dbReference>
<dbReference type="AlphaFoldDB" id="A0A916Z6X0"/>
<comment type="similarity">
    <text evidence="1">Belongs to the metallo-dependent hydrolases superfamily. ATZ/TRZ family.</text>
</comment>
<sequence length="488" mass="53037">MVRQCRTLIRGAAMLSIDPDIGDLPCGDILIVDDRIAEIAPSISADDAEIVDASGMIASSGFVDTHRHTWQTQLKGVAIDWSLFDYVCLMRSMYSVCYNAEDAYLGNYAGSLEAINAGITCLADHSHLQISEAHSDGLVQGMEDSGIRGILCYGVYRNPKYVPGDALTEQIIAGDVAGPLEDFQKCNAQRIREKFFPSNDGRLQFGIASSEFTVATDPQSMIDEVRWSRTLEPAWISMHVGFGVNENFRVVPTLHQQGLMNDDLLLVHGSFLTDGDLALVRDFGGALSTTPETELQMGMGYPVLERAAACGMMPSLGIDIASNFAGDMSAQMRLMLQTMRFRHYETANAGLPVASRYAARNMLEFATLGGARAMGLDGYTGSLTPGKKADIILPDTKSVNMSPVADPVAALVFYADVADINSVWIDGVARKRHGRLTGVDWKAVRGNLEKSRDRIMHGYSKISEDVVRQAWSPHWGVGLTTPTIGPAS</sequence>
<reference evidence="4" key="1">
    <citation type="journal article" date="2014" name="Int. J. Syst. Evol. Microbiol.">
        <title>Complete genome sequence of Corynebacterium casei LMG S-19264T (=DSM 44701T), isolated from a smear-ripened cheese.</title>
        <authorList>
            <consortium name="US DOE Joint Genome Institute (JGI-PGF)"/>
            <person name="Walter F."/>
            <person name="Albersmeier A."/>
            <person name="Kalinowski J."/>
            <person name="Ruckert C."/>
        </authorList>
    </citation>
    <scope>NUCLEOTIDE SEQUENCE</scope>
    <source>
        <strain evidence="4">CGMCC 1.15360</strain>
    </source>
</reference>
<dbReference type="InterPro" id="IPR050287">
    <property type="entry name" value="MTA/SAH_deaminase"/>
</dbReference>
<dbReference type="RefSeq" id="WP_066768936.1">
    <property type="nucleotide sequence ID" value="NZ_BMIP01000007.1"/>
</dbReference>
<name>A0A916Z6X0_9SPHN</name>
<dbReference type="Pfam" id="PF01979">
    <property type="entry name" value="Amidohydro_1"/>
    <property type="match status" value="1"/>
</dbReference>
<organism evidence="4 5">
    <name type="scientific">Croceicoccus mobilis</name>
    <dbReference type="NCBI Taxonomy" id="1703339"/>
    <lineage>
        <taxon>Bacteria</taxon>
        <taxon>Pseudomonadati</taxon>
        <taxon>Pseudomonadota</taxon>
        <taxon>Alphaproteobacteria</taxon>
        <taxon>Sphingomonadales</taxon>
        <taxon>Erythrobacteraceae</taxon>
        <taxon>Croceicoccus</taxon>
    </lineage>
</organism>
<dbReference type="OrthoDB" id="9766983at2"/>
<evidence type="ECO:0000313" key="4">
    <source>
        <dbReference type="EMBL" id="GGD77329.1"/>
    </source>
</evidence>
<feature type="domain" description="Amidohydrolase-related" evidence="3">
    <location>
        <begin position="60"/>
        <end position="428"/>
    </location>
</feature>
<keyword evidence="5" id="KW-1185">Reference proteome</keyword>
<dbReference type="Gene3D" id="3.20.20.140">
    <property type="entry name" value="Metal-dependent hydrolases"/>
    <property type="match status" value="1"/>
</dbReference>
<dbReference type="InterPro" id="IPR032466">
    <property type="entry name" value="Metal_Hydrolase"/>
</dbReference>
<comment type="caution">
    <text evidence="4">The sequence shown here is derived from an EMBL/GenBank/DDBJ whole genome shotgun (WGS) entry which is preliminary data.</text>
</comment>
<dbReference type="InterPro" id="IPR011059">
    <property type="entry name" value="Metal-dep_hydrolase_composite"/>
</dbReference>
<evidence type="ECO:0000256" key="1">
    <source>
        <dbReference type="ARBA" id="ARBA00006745"/>
    </source>
</evidence>
<dbReference type="Proteomes" id="UP000612349">
    <property type="component" value="Unassembled WGS sequence"/>
</dbReference>
<keyword evidence="2" id="KW-0378">Hydrolase</keyword>
<evidence type="ECO:0000256" key="2">
    <source>
        <dbReference type="ARBA" id="ARBA00022801"/>
    </source>
</evidence>
<dbReference type="InterPro" id="IPR006680">
    <property type="entry name" value="Amidohydro-rel"/>
</dbReference>
<proteinExistence type="inferred from homology"/>
<evidence type="ECO:0000313" key="5">
    <source>
        <dbReference type="Proteomes" id="UP000612349"/>
    </source>
</evidence>
<dbReference type="PANTHER" id="PTHR43794:SF11">
    <property type="entry name" value="AMIDOHYDROLASE-RELATED DOMAIN-CONTAINING PROTEIN"/>
    <property type="match status" value="1"/>
</dbReference>
<dbReference type="PANTHER" id="PTHR43794">
    <property type="entry name" value="AMINOHYDROLASE SSNA-RELATED"/>
    <property type="match status" value="1"/>
</dbReference>
<dbReference type="GO" id="GO:0016810">
    <property type="term" value="F:hydrolase activity, acting on carbon-nitrogen (but not peptide) bonds"/>
    <property type="evidence" value="ECO:0007669"/>
    <property type="project" value="InterPro"/>
</dbReference>
<dbReference type="EMBL" id="BMIP01000007">
    <property type="protein sequence ID" value="GGD77329.1"/>
    <property type="molecule type" value="Genomic_DNA"/>
</dbReference>
<gene>
    <name evidence="4" type="ORF">GCM10010990_28820</name>
</gene>
<accession>A0A916Z6X0</accession>
<dbReference type="SUPFAM" id="SSF51556">
    <property type="entry name" value="Metallo-dependent hydrolases"/>
    <property type="match status" value="1"/>
</dbReference>
<evidence type="ECO:0000259" key="3">
    <source>
        <dbReference type="Pfam" id="PF01979"/>
    </source>
</evidence>